<evidence type="ECO:0000313" key="1">
    <source>
        <dbReference type="EMBL" id="PKI56551.1"/>
    </source>
</evidence>
<evidence type="ECO:0000313" key="2">
    <source>
        <dbReference type="Proteomes" id="UP000233551"/>
    </source>
</evidence>
<sequence length="87" mass="9430">MPAAGGHHGNDRMVLALLPDIVWDTTRNCGFFDGRIHRKSNFRRNFGLKKAIGKRSVGKAVNCVAVESSTDVVGKPDGISDSFPKGF</sequence>
<gene>
    <name evidence="1" type="ORF">CRG98_023077</name>
</gene>
<proteinExistence type="predicted"/>
<name>A0A2I0JJU6_PUNGR</name>
<reference evidence="1 2" key="1">
    <citation type="submission" date="2017-11" db="EMBL/GenBank/DDBJ databases">
        <title>De-novo sequencing of pomegranate (Punica granatum L.) genome.</title>
        <authorList>
            <person name="Akparov Z."/>
            <person name="Amiraslanov A."/>
            <person name="Hajiyeva S."/>
            <person name="Abbasov M."/>
            <person name="Kaur K."/>
            <person name="Hamwieh A."/>
            <person name="Solovyev V."/>
            <person name="Salamov A."/>
            <person name="Braich B."/>
            <person name="Kosarev P."/>
            <person name="Mahmoud A."/>
            <person name="Hajiyev E."/>
            <person name="Babayeva S."/>
            <person name="Izzatullayeva V."/>
            <person name="Mammadov A."/>
            <person name="Mammadov A."/>
            <person name="Sharifova S."/>
            <person name="Ojaghi J."/>
            <person name="Eynullazada K."/>
            <person name="Bayramov B."/>
            <person name="Abdulazimova A."/>
            <person name="Shahmuradov I."/>
        </authorList>
    </citation>
    <scope>NUCLEOTIDE SEQUENCE [LARGE SCALE GENOMIC DNA]</scope>
    <source>
        <strain evidence="2">cv. AG2017</strain>
        <tissue evidence="1">Leaf</tissue>
    </source>
</reference>
<protein>
    <submittedName>
        <fullName evidence="1">Uncharacterized protein</fullName>
    </submittedName>
</protein>
<comment type="caution">
    <text evidence="1">The sequence shown here is derived from an EMBL/GenBank/DDBJ whole genome shotgun (WGS) entry which is preliminary data.</text>
</comment>
<dbReference type="EMBL" id="PGOL01001595">
    <property type="protein sequence ID" value="PKI56551.1"/>
    <property type="molecule type" value="Genomic_DNA"/>
</dbReference>
<accession>A0A2I0JJU6</accession>
<organism evidence="1 2">
    <name type="scientific">Punica granatum</name>
    <name type="common">Pomegranate</name>
    <dbReference type="NCBI Taxonomy" id="22663"/>
    <lineage>
        <taxon>Eukaryota</taxon>
        <taxon>Viridiplantae</taxon>
        <taxon>Streptophyta</taxon>
        <taxon>Embryophyta</taxon>
        <taxon>Tracheophyta</taxon>
        <taxon>Spermatophyta</taxon>
        <taxon>Magnoliopsida</taxon>
        <taxon>eudicotyledons</taxon>
        <taxon>Gunneridae</taxon>
        <taxon>Pentapetalae</taxon>
        <taxon>rosids</taxon>
        <taxon>malvids</taxon>
        <taxon>Myrtales</taxon>
        <taxon>Lythraceae</taxon>
        <taxon>Punica</taxon>
    </lineage>
</organism>
<dbReference type="AlphaFoldDB" id="A0A2I0JJU6"/>
<keyword evidence="2" id="KW-1185">Reference proteome</keyword>
<dbReference type="Proteomes" id="UP000233551">
    <property type="component" value="Unassembled WGS sequence"/>
</dbReference>